<reference evidence="14 15" key="1">
    <citation type="submission" date="2019-03" db="EMBL/GenBank/DDBJ databases">
        <title>Genomic Encyclopedia of Type Strains, Phase IV (KMG-IV): sequencing the most valuable type-strain genomes for metagenomic binning, comparative biology and taxonomic classification.</title>
        <authorList>
            <person name="Goeker M."/>
        </authorList>
    </citation>
    <scope>NUCLEOTIDE SEQUENCE [LARGE SCALE GENOMIC DNA]</scope>
    <source>
        <strain evidence="14 15">DSM 45934</strain>
    </source>
</reference>
<evidence type="ECO:0000256" key="5">
    <source>
        <dbReference type="ARBA" id="ARBA00022723"/>
    </source>
</evidence>
<comment type="PTM">
    <text evidence="12">The Fe-S cluster can be nitrosylated by nitric oxide (NO).</text>
</comment>
<keyword evidence="7 12" id="KW-0411">Iron-sulfur</keyword>
<dbReference type="GO" id="GO:0045892">
    <property type="term" value="P:negative regulation of DNA-templated transcription"/>
    <property type="evidence" value="ECO:0007669"/>
    <property type="project" value="TreeGrafter"/>
</dbReference>
<feature type="domain" description="4Fe-4S Wbl-type" evidence="13">
    <location>
        <begin position="22"/>
        <end position="86"/>
    </location>
</feature>
<dbReference type="GO" id="GO:0045454">
    <property type="term" value="P:cell redox homeostasis"/>
    <property type="evidence" value="ECO:0007669"/>
    <property type="project" value="TreeGrafter"/>
</dbReference>
<keyword evidence="9 12" id="KW-0238">DNA-binding</keyword>
<name>A0A4R2J8G6_9PSEU</name>
<evidence type="ECO:0000256" key="12">
    <source>
        <dbReference type="HAMAP-Rule" id="MF_01479"/>
    </source>
</evidence>
<evidence type="ECO:0000256" key="9">
    <source>
        <dbReference type="ARBA" id="ARBA00023125"/>
    </source>
</evidence>
<dbReference type="GO" id="GO:0035731">
    <property type="term" value="F:dinitrosyl-iron complex binding"/>
    <property type="evidence" value="ECO:0007669"/>
    <property type="project" value="UniProtKB-UniRule"/>
</dbReference>
<keyword evidence="5 12" id="KW-0479">Metal-binding</keyword>
<evidence type="ECO:0000259" key="13">
    <source>
        <dbReference type="PROSITE" id="PS51674"/>
    </source>
</evidence>
<keyword evidence="4 12" id="KW-0963">Cytoplasm</keyword>
<dbReference type="GO" id="GO:0047134">
    <property type="term" value="F:protein-disulfide reductase [NAD(P)H] activity"/>
    <property type="evidence" value="ECO:0007669"/>
    <property type="project" value="TreeGrafter"/>
</dbReference>
<dbReference type="PANTHER" id="PTHR38839:SF5">
    <property type="entry name" value="TRANSCRIPTIONAL REGULATOR WHID"/>
    <property type="match status" value="1"/>
</dbReference>
<evidence type="ECO:0000256" key="3">
    <source>
        <dbReference type="ARBA" id="ARBA00022485"/>
    </source>
</evidence>
<protein>
    <recommendedName>
        <fullName evidence="12">Transcriptional regulator WhiB</fullName>
    </recommendedName>
</protein>
<comment type="caution">
    <text evidence="14">The sequence shown here is derived from an EMBL/GenBank/DDBJ whole genome shotgun (WGS) entry which is preliminary data.</text>
</comment>
<dbReference type="EMBL" id="SLWS01000011">
    <property type="protein sequence ID" value="TCO52936.1"/>
    <property type="molecule type" value="Genomic_DNA"/>
</dbReference>
<comment type="subcellular location">
    <subcellularLocation>
        <location evidence="1 12">Cytoplasm</location>
    </subcellularLocation>
</comment>
<feature type="binding site" evidence="12">
    <location>
        <position position="53"/>
    </location>
    <ligand>
        <name>[4Fe-4S] cluster</name>
        <dbReference type="ChEBI" id="CHEBI:49883"/>
    </ligand>
</feature>
<dbReference type="GO" id="GO:0051539">
    <property type="term" value="F:4 iron, 4 sulfur cluster binding"/>
    <property type="evidence" value="ECO:0007669"/>
    <property type="project" value="UniProtKB-UniRule"/>
</dbReference>
<sequence length="107" mass="12395">MAKLSRLPIPVADEWDWQIRGACRGQDSRHFFHPEHERGPARTAREERAKMVCRTCPVLVQCREHALAVEEPFGIWGAMGERERREALSRRRRARVQLGRRPGVVNG</sequence>
<dbReference type="RefSeq" id="WP_132123903.1">
    <property type="nucleotide sequence ID" value="NZ_SLWS01000011.1"/>
</dbReference>
<dbReference type="InterPro" id="IPR034768">
    <property type="entry name" value="4FE4S_WBL"/>
</dbReference>
<organism evidence="14 15">
    <name type="scientific">Actinocrispum wychmicini</name>
    <dbReference type="NCBI Taxonomy" id="1213861"/>
    <lineage>
        <taxon>Bacteria</taxon>
        <taxon>Bacillati</taxon>
        <taxon>Actinomycetota</taxon>
        <taxon>Actinomycetes</taxon>
        <taxon>Pseudonocardiales</taxon>
        <taxon>Pseudonocardiaceae</taxon>
        <taxon>Actinocrispum</taxon>
    </lineage>
</organism>
<dbReference type="HAMAP" id="MF_01479">
    <property type="entry name" value="WhiB"/>
    <property type="match status" value="1"/>
</dbReference>
<dbReference type="GO" id="GO:0046872">
    <property type="term" value="F:metal ion binding"/>
    <property type="evidence" value="ECO:0007669"/>
    <property type="project" value="UniProtKB-KW"/>
</dbReference>
<evidence type="ECO:0000256" key="6">
    <source>
        <dbReference type="ARBA" id="ARBA00023004"/>
    </source>
</evidence>
<proteinExistence type="inferred from homology"/>
<evidence type="ECO:0000256" key="8">
    <source>
        <dbReference type="ARBA" id="ARBA00023015"/>
    </source>
</evidence>
<dbReference type="Pfam" id="PF02467">
    <property type="entry name" value="Whib"/>
    <property type="match status" value="1"/>
</dbReference>
<comment type="PTM">
    <text evidence="12">Upon Fe-S cluster removal intramolecular disulfide bonds are formed.</text>
</comment>
<feature type="binding site" evidence="12">
    <location>
        <position position="56"/>
    </location>
    <ligand>
        <name>[4Fe-4S] cluster</name>
        <dbReference type="ChEBI" id="CHEBI:49883"/>
    </ligand>
</feature>
<comment type="cofactor">
    <cofactor evidence="12">
        <name>[4Fe-4S] cluster</name>
        <dbReference type="ChEBI" id="CHEBI:49883"/>
    </cofactor>
    <text evidence="12">Binds 1 [4Fe-4S] cluster per subunit. Following nitrosylation of the [4Fe-4S] cluster binds 1 [4Fe-8(NO)] cluster per subunit.</text>
</comment>
<dbReference type="PROSITE" id="PS51674">
    <property type="entry name" value="4FE4S_WBL"/>
    <property type="match status" value="1"/>
</dbReference>
<dbReference type="GO" id="GO:0003677">
    <property type="term" value="F:DNA binding"/>
    <property type="evidence" value="ECO:0007669"/>
    <property type="project" value="UniProtKB-UniRule"/>
</dbReference>
<evidence type="ECO:0000256" key="7">
    <source>
        <dbReference type="ARBA" id="ARBA00023014"/>
    </source>
</evidence>
<comment type="similarity">
    <text evidence="2 12">Belongs to the WhiB family.</text>
</comment>
<evidence type="ECO:0000256" key="10">
    <source>
        <dbReference type="ARBA" id="ARBA00023157"/>
    </source>
</evidence>
<evidence type="ECO:0000256" key="1">
    <source>
        <dbReference type="ARBA" id="ARBA00004496"/>
    </source>
</evidence>
<feature type="binding site" evidence="12">
    <location>
        <position position="62"/>
    </location>
    <ligand>
        <name>[4Fe-4S] cluster</name>
        <dbReference type="ChEBI" id="CHEBI:49883"/>
    </ligand>
</feature>
<evidence type="ECO:0000313" key="15">
    <source>
        <dbReference type="Proteomes" id="UP000295680"/>
    </source>
</evidence>
<keyword evidence="3 12" id="KW-0004">4Fe-4S</keyword>
<dbReference type="PANTHER" id="PTHR38839">
    <property type="entry name" value="TRANSCRIPTIONAL REGULATOR WHID-RELATED"/>
    <property type="match status" value="1"/>
</dbReference>
<evidence type="ECO:0000313" key="14">
    <source>
        <dbReference type="EMBL" id="TCO52936.1"/>
    </source>
</evidence>
<keyword evidence="6 12" id="KW-0408">Iron</keyword>
<dbReference type="AlphaFoldDB" id="A0A4R2J8G6"/>
<evidence type="ECO:0000256" key="4">
    <source>
        <dbReference type="ARBA" id="ARBA00022490"/>
    </source>
</evidence>
<keyword evidence="15" id="KW-1185">Reference proteome</keyword>
<keyword evidence="11 12" id="KW-0804">Transcription</keyword>
<dbReference type="OrthoDB" id="4954884at2"/>
<comment type="function">
    <text evidence="12">Acts as a transcriptional regulator. Probably redox-responsive. The apo- but not holo-form probably binds DNA.</text>
</comment>
<dbReference type="GO" id="GO:0005737">
    <property type="term" value="C:cytoplasm"/>
    <property type="evidence" value="ECO:0007669"/>
    <property type="project" value="UniProtKB-SubCell"/>
</dbReference>
<gene>
    <name evidence="12" type="primary">whiB</name>
    <name evidence="14" type="ORF">EV192_111130</name>
</gene>
<dbReference type="Proteomes" id="UP000295680">
    <property type="component" value="Unassembled WGS sequence"/>
</dbReference>
<feature type="binding site" evidence="12">
    <location>
        <position position="23"/>
    </location>
    <ligand>
        <name>[4Fe-4S] cluster</name>
        <dbReference type="ChEBI" id="CHEBI:49883"/>
    </ligand>
</feature>
<dbReference type="InterPro" id="IPR003482">
    <property type="entry name" value="Whib"/>
</dbReference>
<evidence type="ECO:0000256" key="11">
    <source>
        <dbReference type="ARBA" id="ARBA00023163"/>
    </source>
</evidence>
<accession>A0A4R2J8G6</accession>
<keyword evidence="8 12" id="KW-0805">Transcription regulation</keyword>
<keyword evidence="10 12" id="KW-1015">Disulfide bond</keyword>
<evidence type="ECO:0000256" key="2">
    <source>
        <dbReference type="ARBA" id="ARBA00006597"/>
    </source>
</evidence>